<organism evidence="1 2">
    <name type="scientific">Camellia lanceoleosa</name>
    <dbReference type="NCBI Taxonomy" id="1840588"/>
    <lineage>
        <taxon>Eukaryota</taxon>
        <taxon>Viridiplantae</taxon>
        <taxon>Streptophyta</taxon>
        <taxon>Embryophyta</taxon>
        <taxon>Tracheophyta</taxon>
        <taxon>Spermatophyta</taxon>
        <taxon>Magnoliopsida</taxon>
        <taxon>eudicotyledons</taxon>
        <taxon>Gunneridae</taxon>
        <taxon>Pentapetalae</taxon>
        <taxon>asterids</taxon>
        <taxon>Ericales</taxon>
        <taxon>Theaceae</taxon>
        <taxon>Camellia</taxon>
    </lineage>
</organism>
<accession>A0ACC0GKS9</accession>
<dbReference type="EMBL" id="CM045765">
    <property type="protein sequence ID" value="KAI8001193.1"/>
    <property type="molecule type" value="Genomic_DNA"/>
</dbReference>
<comment type="caution">
    <text evidence="1">The sequence shown here is derived from an EMBL/GenBank/DDBJ whole genome shotgun (WGS) entry which is preliminary data.</text>
</comment>
<keyword evidence="2" id="KW-1185">Reference proteome</keyword>
<reference evidence="1 2" key="1">
    <citation type="journal article" date="2022" name="Plant J.">
        <title>Chromosome-level genome of Camellia lanceoleosa provides a valuable resource for understanding genome evolution and self-incompatibility.</title>
        <authorList>
            <person name="Gong W."/>
            <person name="Xiao S."/>
            <person name="Wang L."/>
            <person name="Liao Z."/>
            <person name="Chang Y."/>
            <person name="Mo W."/>
            <person name="Hu G."/>
            <person name="Li W."/>
            <person name="Zhao G."/>
            <person name="Zhu H."/>
            <person name="Hu X."/>
            <person name="Ji K."/>
            <person name="Xiang X."/>
            <person name="Song Q."/>
            <person name="Yuan D."/>
            <person name="Jin S."/>
            <person name="Zhang L."/>
        </authorList>
    </citation>
    <scope>NUCLEOTIDE SEQUENCE [LARGE SCALE GENOMIC DNA]</scope>
    <source>
        <strain evidence="1">SQ_2022a</strain>
    </source>
</reference>
<proteinExistence type="predicted"/>
<name>A0ACC0GKS9_9ERIC</name>
<sequence>MSKQPGDNQDYRKETVKRILPCLDVEEEMIKSNNKRHGLEGLLYTLQLQLIGKRYLIVLDDVWITEDEYKNFCSSIVDDEKCSESHAYGLPRGLGGTVIVTSRADELAKGIVGEENLHRLEQISDPESCWKIFKDSVHSDGEQFSRQLETQKDKITEKCAGLPLAAKMMGQIAHEKLLSNETTKCG</sequence>
<evidence type="ECO:0000313" key="2">
    <source>
        <dbReference type="Proteomes" id="UP001060215"/>
    </source>
</evidence>
<dbReference type="Proteomes" id="UP001060215">
    <property type="component" value="Chromosome 8"/>
</dbReference>
<gene>
    <name evidence="1" type="ORF">LOK49_LG09G00551</name>
</gene>
<protein>
    <submittedName>
        <fullName evidence="1">Disease resistance protein</fullName>
    </submittedName>
</protein>
<evidence type="ECO:0000313" key="1">
    <source>
        <dbReference type="EMBL" id="KAI8001193.1"/>
    </source>
</evidence>